<keyword evidence="2" id="KW-1185">Reference proteome</keyword>
<evidence type="ECO:0000313" key="1">
    <source>
        <dbReference type="EMBL" id="GLR46920.1"/>
    </source>
</evidence>
<evidence type="ECO:0000313" key="2">
    <source>
        <dbReference type="Proteomes" id="UP001156703"/>
    </source>
</evidence>
<reference evidence="2" key="1">
    <citation type="journal article" date="2019" name="Int. J. Syst. Evol. Microbiol.">
        <title>The Global Catalogue of Microorganisms (GCM) 10K type strain sequencing project: providing services to taxonomists for standard genome sequencing and annotation.</title>
        <authorList>
            <consortium name="The Broad Institute Genomics Platform"/>
            <consortium name="The Broad Institute Genome Sequencing Center for Infectious Disease"/>
            <person name="Wu L."/>
            <person name="Ma J."/>
        </authorList>
    </citation>
    <scope>NUCLEOTIDE SEQUENCE [LARGE SCALE GENOMIC DNA]</scope>
    <source>
        <strain evidence="2">NBRC 102146</strain>
    </source>
</reference>
<dbReference type="Proteomes" id="UP001156703">
    <property type="component" value="Unassembled WGS sequence"/>
</dbReference>
<proteinExistence type="predicted"/>
<protein>
    <submittedName>
        <fullName evidence="1">Uncharacterized protein</fullName>
    </submittedName>
</protein>
<organism evidence="1 2">
    <name type="scientific">Sphingomonas astaxanthinifaciens DSM 22298</name>
    <dbReference type="NCBI Taxonomy" id="1123267"/>
    <lineage>
        <taxon>Bacteria</taxon>
        <taxon>Pseudomonadati</taxon>
        <taxon>Pseudomonadota</taxon>
        <taxon>Alphaproteobacteria</taxon>
        <taxon>Sphingomonadales</taxon>
        <taxon>Sphingomonadaceae</taxon>
        <taxon>Sphingomonas</taxon>
    </lineage>
</organism>
<dbReference type="RefSeq" id="WP_029942115.1">
    <property type="nucleotide sequence ID" value="NZ_BSOO01000004.1"/>
</dbReference>
<sequence>MDEDSRIYFARRAAEEQSRAEQATDPLAAAVHRKLQRVYVERASVGDRWPASEVIGERA</sequence>
<dbReference type="EMBL" id="BSOO01000004">
    <property type="protein sequence ID" value="GLR46920.1"/>
    <property type="molecule type" value="Genomic_DNA"/>
</dbReference>
<comment type="caution">
    <text evidence="1">The sequence shown here is derived from an EMBL/GenBank/DDBJ whole genome shotgun (WGS) entry which is preliminary data.</text>
</comment>
<accession>A0ABQ5Z4K8</accession>
<gene>
    <name evidence="1" type="ORF">GCM10007925_06310</name>
</gene>
<name>A0ABQ5Z4K8_9SPHN</name>